<dbReference type="PANTHER" id="PTHR43802:SF1">
    <property type="entry name" value="IP11341P-RELATED"/>
    <property type="match status" value="1"/>
</dbReference>
<sequence>MSSEYPDEWDPLSEPPSKRYAKFNEVEGLKVWVEEDEKVLWIRFNRPHRLNAITQAGYNALHGILDMLLLDRQIRVVVLSGEGKGFSSGLDFDSANKAPGPDHKTLFFNQRKYSLLPLKFRTIPQPVISLMKGKIVGSGLAYALSADVRIADPTLSISSGANRMGLGGTDIALGWLLPRLCGWSATSEILLTFRWLDAERCLRSGLVSTIVPADKLDDEGRKMAKDMLELSHLGLIVTKMNLNAVAEGASMRSAITAEDTAQIFAGSNPEAAVINERLKRNVQKGRVGSKI</sequence>
<keyword evidence="3" id="KW-1185">Reference proteome</keyword>
<evidence type="ECO:0000256" key="1">
    <source>
        <dbReference type="ARBA" id="ARBA00005254"/>
    </source>
</evidence>
<dbReference type="Proteomes" id="UP000070544">
    <property type="component" value="Unassembled WGS sequence"/>
</dbReference>
<comment type="similarity">
    <text evidence="1">Belongs to the enoyl-CoA hydratase/isomerase family.</text>
</comment>
<dbReference type="InterPro" id="IPR029045">
    <property type="entry name" value="ClpP/crotonase-like_dom_sf"/>
</dbReference>
<dbReference type="STRING" id="1344416.A0A139ADC3"/>
<dbReference type="EMBL" id="KQ965766">
    <property type="protein sequence ID" value="KXS14770.1"/>
    <property type="molecule type" value="Genomic_DNA"/>
</dbReference>
<dbReference type="Pfam" id="PF00378">
    <property type="entry name" value="ECH_1"/>
    <property type="match status" value="1"/>
</dbReference>
<evidence type="ECO:0000313" key="3">
    <source>
        <dbReference type="Proteomes" id="UP000070544"/>
    </source>
</evidence>
<dbReference type="InterPro" id="IPR001753">
    <property type="entry name" value="Enoyl-CoA_hydra/iso"/>
</dbReference>
<organism evidence="2 3">
    <name type="scientific">Gonapodya prolifera (strain JEL478)</name>
    <name type="common">Monoblepharis prolifera</name>
    <dbReference type="NCBI Taxonomy" id="1344416"/>
    <lineage>
        <taxon>Eukaryota</taxon>
        <taxon>Fungi</taxon>
        <taxon>Fungi incertae sedis</taxon>
        <taxon>Chytridiomycota</taxon>
        <taxon>Chytridiomycota incertae sedis</taxon>
        <taxon>Monoblepharidomycetes</taxon>
        <taxon>Monoblepharidales</taxon>
        <taxon>Gonapodyaceae</taxon>
        <taxon>Gonapodya</taxon>
    </lineage>
</organism>
<evidence type="ECO:0000313" key="2">
    <source>
        <dbReference type="EMBL" id="KXS14770.1"/>
    </source>
</evidence>
<proteinExistence type="inferred from homology"/>
<protein>
    <submittedName>
        <fullName evidence="2">ClpP/crotonase</fullName>
    </submittedName>
</protein>
<dbReference type="SUPFAM" id="SSF52096">
    <property type="entry name" value="ClpP/crotonase"/>
    <property type="match status" value="1"/>
</dbReference>
<dbReference type="OrthoDB" id="2139957at2759"/>
<name>A0A139ADC3_GONPJ</name>
<accession>A0A139ADC3</accession>
<dbReference type="PANTHER" id="PTHR43802">
    <property type="entry name" value="ENOYL-COA HYDRATASE"/>
    <property type="match status" value="1"/>
</dbReference>
<reference evidence="2 3" key="1">
    <citation type="journal article" date="2015" name="Genome Biol. Evol.">
        <title>Phylogenomic analyses indicate that early fungi evolved digesting cell walls of algal ancestors of land plants.</title>
        <authorList>
            <person name="Chang Y."/>
            <person name="Wang S."/>
            <person name="Sekimoto S."/>
            <person name="Aerts A.L."/>
            <person name="Choi C."/>
            <person name="Clum A."/>
            <person name="LaButti K.M."/>
            <person name="Lindquist E.A."/>
            <person name="Yee Ngan C."/>
            <person name="Ohm R.A."/>
            <person name="Salamov A.A."/>
            <person name="Grigoriev I.V."/>
            <person name="Spatafora J.W."/>
            <person name="Berbee M.L."/>
        </authorList>
    </citation>
    <scope>NUCLEOTIDE SEQUENCE [LARGE SCALE GENOMIC DNA]</scope>
    <source>
        <strain evidence="2 3">JEL478</strain>
    </source>
</reference>
<gene>
    <name evidence="2" type="ORF">M427DRAFT_57182</name>
</gene>
<dbReference type="CDD" id="cd06558">
    <property type="entry name" value="crotonase-like"/>
    <property type="match status" value="1"/>
</dbReference>
<dbReference type="Gene3D" id="3.90.226.10">
    <property type="entry name" value="2-enoyl-CoA Hydratase, Chain A, domain 1"/>
    <property type="match status" value="1"/>
</dbReference>
<dbReference type="AlphaFoldDB" id="A0A139ADC3"/>